<evidence type="ECO:0000313" key="3">
    <source>
        <dbReference type="Proteomes" id="UP000027746"/>
    </source>
</evidence>
<evidence type="ECO:0000313" key="2">
    <source>
        <dbReference type="EMBL" id="KEJ97667.1"/>
    </source>
</evidence>
<gene>
    <name evidence="2" type="ORF">SUH3_01385</name>
</gene>
<dbReference type="GeneID" id="68870203"/>
<dbReference type="EMBL" id="JAMD01000001">
    <property type="protein sequence ID" value="KEJ97667.1"/>
    <property type="molecule type" value="Genomic_DNA"/>
</dbReference>
<evidence type="ECO:0008006" key="4">
    <source>
        <dbReference type="Google" id="ProtNLM"/>
    </source>
</evidence>
<keyword evidence="1" id="KW-0732">Signal</keyword>
<dbReference type="PROSITE" id="PS51257">
    <property type="entry name" value="PROKAR_LIPOPROTEIN"/>
    <property type="match status" value="1"/>
</dbReference>
<evidence type="ECO:0000256" key="1">
    <source>
        <dbReference type="SAM" id="SignalP"/>
    </source>
</evidence>
<organism evidence="2 3">
    <name type="scientific">Pseudosulfitobacter pseudonitzschiae</name>
    <dbReference type="NCBI Taxonomy" id="1402135"/>
    <lineage>
        <taxon>Bacteria</taxon>
        <taxon>Pseudomonadati</taxon>
        <taxon>Pseudomonadota</taxon>
        <taxon>Alphaproteobacteria</taxon>
        <taxon>Rhodobacterales</taxon>
        <taxon>Roseobacteraceae</taxon>
        <taxon>Pseudosulfitobacter</taxon>
    </lineage>
</organism>
<feature type="chain" id="PRO_5041035521" description="Lipoprotein" evidence="1">
    <location>
        <begin position="20"/>
        <end position="176"/>
    </location>
</feature>
<comment type="caution">
    <text evidence="2">The sequence shown here is derived from an EMBL/GenBank/DDBJ whole genome shotgun (WGS) entry which is preliminary data.</text>
</comment>
<name>A0A073JIX3_9RHOB</name>
<keyword evidence="3" id="KW-1185">Reference proteome</keyword>
<reference evidence="2 3" key="1">
    <citation type="submission" date="2014-01" db="EMBL/GenBank/DDBJ databases">
        <title>Sulfitobacter sp. H3 (MCCC 1A00686) Genome Sequencing.</title>
        <authorList>
            <person name="Lai Q."/>
            <person name="Hong Z."/>
        </authorList>
    </citation>
    <scope>NUCLEOTIDE SEQUENCE [LARGE SCALE GENOMIC DNA]</scope>
    <source>
        <strain evidence="2 3">H3</strain>
    </source>
</reference>
<accession>A0A073JIX3</accession>
<protein>
    <recommendedName>
        <fullName evidence="4">Lipoprotein</fullName>
    </recommendedName>
</protein>
<feature type="signal peptide" evidence="1">
    <location>
        <begin position="1"/>
        <end position="19"/>
    </location>
</feature>
<dbReference type="OrthoDB" id="7773807at2"/>
<sequence>MRLTLSALLISSMALGGCAAVRDSRVNPFNWFGGSRSEAVATAPTEASTNPLIPAQRAGLFARKRAEREIYLGTPIDTVSDLVIERVPGGAIIRATGVSQSQGLYEVRLTPENVDDEAVDGVLSYRLEGRLPEKARPGGSEATRTVTAAHAVTEQQLRGVSTIRVVGARNARTSRR</sequence>
<proteinExistence type="predicted"/>
<dbReference type="RefSeq" id="WP_037920653.1">
    <property type="nucleotide sequence ID" value="NZ_CP054599.1"/>
</dbReference>
<dbReference type="Proteomes" id="UP000027746">
    <property type="component" value="Unassembled WGS sequence"/>
</dbReference>
<dbReference type="AlphaFoldDB" id="A0A073JIX3"/>